<evidence type="ECO:0000313" key="2">
    <source>
        <dbReference type="EMBL" id="KAL3269837.1"/>
    </source>
</evidence>
<dbReference type="AlphaFoldDB" id="A0ABD2MU48"/>
<dbReference type="Proteomes" id="UP001516400">
    <property type="component" value="Unassembled WGS sequence"/>
</dbReference>
<keyword evidence="3" id="KW-1185">Reference proteome</keyword>
<proteinExistence type="predicted"/>
<comment type="caution">
    <text evidence="2">The sequence shown here is derived from an EMBL/GenBank/DDBJ whole genome shotgun (WGS) entry which is preliminary data.</text>
</comment>
<evidence type="ECO:0000256" key="1">
    <source>
        <dbReference type="SAM" id="MobiDB-lite"/>
    </source>
</evidence>
<sequence length="97" mass="11084">MQVPKPNKDFFTDVLENDDNVNNLTSSLPFTSRVSPEEEPTSSDEDVSVINLATQKKIKKMKRKTTTSVTSEVTDYRFYRYPADWISSIASKTWICA</sequence>
<accession>A0ABD2MU48</accession>
<protein>
    <submittedName>
        <fullName evidence="2">Uncharacterized protein</fullName>
    </submittedName>
</protein>
<name>A0ABD2MU48_9CUCU</name>
<feature type="non-terminal residue" evidence="2">
    <location>
        <position position="97"/>
    </location>
</feature>
<feature type="region of interest" description="Disordered" evidence="1">
    <location>
        <begin position="22"/>
        <end position="45"/>
    </location>
</feature>
<gene>
    <name evidence="2" type="ORF">HHI36_008895</name>
</gene>
<reference evidence="2 3" key="1">
    <citation type="journal article" date="2021" name="BMC Biol.">
        <title>Horizontally acquired antibacterial genes associated with adaptive radiation of ladybird beetles.</title>
        <authorList>
            <person name="Li H.S."/>
            <person name="Tang X.F."/>
            <person name="Huang Y.H."/>
            <person name="Xu Z.Y."/>
            <person name="Chen M.L."/>
            <person name="Du X.Y."/>
            <person name="Qiu B.Y."/>
            <person name="Chen P.T."/>
            <person name="Zhang W."/>
            <person name="Slipinski A."/>
            <person name="Escalona H.E."/>
            <person name="Waterhouse R.M."/>
            <person name="Zwick A."/>
            <person name="Pang H."/>
        </authorList>
    </citation>
    <scope>NUCLEOTIDE SEQUENCE [LARGE SCALE GENOMIC DNA]</scope>
    <source>
        <strain evidence="2">SYSU2018</strain>
    </source>
</reference>
<organism evidence="2 3">
    <name type="scientific">Cryptolaemus montrouzieri</name>
    <dbReference type="NCBI Taxonomy" id="559131"/>
    <lineage>
        <taxon>Eukaryota</taxon>
        <taxon>Metazoa</taxon>
        <taxon>Ecdysozoa</taxon>
        <taxon>Arthropoda</taxon>
        <taxon>Hexapoda</taxon>
        <taxon>Insecta</taxon>
        <taxon>Pterygota</taxon>
        <taxon>Neoptera</taxon>
        <taxon>Endopterygota</taxon>
        <taxon>Coleoptera</taxon>
        <taxon>Polyphaga</taxon>
        <taxon>Cucujiformia</taxon>
        <taxon>Coccinelloidea</taxon>
        <taxon>Coccinellidae</taxon>
        <taxon>Scymninae</taxon>
        <taxon>Scymnini</taxon>
        <taxon>Cryptolaemus</taxon>
    </lineage>
</organism>
<dbReference type="EMBL" id="JABFTP020000021">
    <property type="protein sequence ID" value="KAL3269837.1"/>
    <property type="molecule type" value="Genomic_DNA"/>
</dbReference>
<evidence type="ECO:0000313" key="3">
    <source>
        <dbReference type="Proteomes" id="UP001516400"/>
    </source>
</evidence>